<dbReference type="AlphaFoldDB" id="A0A2K1E454"/>
<gene>
    <name evidence="1" type="ORF">C1T31_02725</name>
</gene>
<protein>
    <submittedName>
        <fullName evidence="1">Uncharacterized protein</fullName>
    </submittedName>
</protein>
<dbReference type="EMBL" id="POWF01000001">
    <property type="protein sequence ID" value="PNQ75066.1"/>
    <property type="molecule type" value="Genomic_DNA"/>
</dbReference>
<evidence type="ECO:0000313" key="1">
    <source>
        <dbReference type="EMBL" id="PNQ75066.1"/>
    </source>
</evidence>
<accession>A0A2K1E454</accession>
<proteinExistence type="predicted"/>
<sequence>MGIISFFGIKSLIIQDPQPESCVVETETIIKISEGTSYDIVFSDSHGDHYYINRGLERGLNLDSLNAKVLNKRVTLHLPKLWLGTSEHIAQLAVGDDIIFTEFSSSDTATED</sequence>
<dbReference type="Proteomes" id="UP000236641">
    <property type="component" value="Unassembled WGS sequence"/>
</dbReference>
<keyword evidence="2" id="KW-1185">Reference proteome</keyword>
<organism evidence="1 2">
    <name type="scientific">Hanstruepera neustonica</name>
    <dbReference type="NCBI Taxonomy" id="1445657"/>
    <lineage>
        <taxon>Bacteria</taxon>
        <taxon>Pseudomonadati</taxon>
        <taxon>Bacteroidota</taxon>
        <taxon>Flavobacteriia</taxon>
        <taxon>Flavobacteriales</taxon>
        <taxon>Flavobacteriaceae</taxon>
        <taxon>Hanstruepera</taxon>
    </lineage>
</organism>
<evidence type="ECO:0000313" key="2">
    <source>
        <dbReference type="Proteomes" id="UP000236641"/>
    </source>
</evidence>
<name>A0A2K1E454_9FLAO</name>
<comment type="caution">
    <text evidence="1">The sequence shown here is derived from an EMBL/GenBank/DDBJ whole genome shotgun (WGS) entry which is preliminary data.</text>
</comment>
<reference evidence="1 2" key="1">
    <citation type="submission" date="2018-01" db="EMBL/GenBank/DDBJ databases">
        <title>The draft genome of Hanstruepera neustonica JCM19743.</title>
        <authorList>
            <person name="He R.-H."/>
            <person name="Du Z.-J."/>
        </authorList>
    </citation>
    <scope>NUCLEOTIDE SEQUENCE [LARGE SCALE GENOMIC DNA]</scope>
    <source>
        <strain evidence="1 2">JCM19743</strain>
    </source>
</reference>